<feature type="domain" description="SLH" evidence="3">
    <location>
        <begin position="701"/>
        <end position="763"/>
    </location>
</feature>
<keyword evidence="5" id="KW-1185">Reference proteome</keyword>
<dbReference type="InterPro" id="IPR001119">
    <property type="entry name" value="SLH_dom"/>
</dbReference>
<accession>A0A0A5GHR9</accession>
<dbReference type="PROSITE" id="PS51272">
    <property type="entry name" value="SLH"/>
    <property type="match status" value="2"/>
</dbReference>
<sequence>MTYRVKKWGKLGVITLAPILSLSLLGQPAYAETSDSKQQQESIHNVANPENVKFSKEQAIDRVKELFPVLEKAEVESVQLGQTNRYPIPKNQMVWEIDWRYAIENGSHGFSSKVDAMTGDILNVHIPSILTNDEPSYYPPEVTKEEAKEKAKQFIKKAAPNHKYDTLLTGEMPYYTNDPLFGPISYYFSFQPEINGVPSPNERYHVEISGDGDLESFNVPSDSYEYPSSDAKQTLSEATEQFKQDLKLQLSYITDRINQEESRVYLGWEPNHQGFSEVIDAETGEYLLANGEPLDVKQSTFKVIPEGDKTFKAVEPKKGERITAEQAANVVTNAVNIPEGKQLQRTSLREDGSWNYKKPVWHLKWLEPGAFGYENEVRAYVDAKTGQLVEVTTRSLRPGTNSLEIEQDESLTNEEITQLALSKIQSLYPNATKDLKWKLNKEASLYSSHENVVSFQFQRYLNDIPVQNDGVTMTYSLDGELIHYNVQQTPQLEEKVSDLKETISKDVAREAYLKHLMAELQYNLFREGIGEDGKEQSDMKLVYKRTLKDVPHQHVVLDAETGKWRSLYSNNGEEQTYNQPANLEGHWAKDELMALAKHKILQVNDAGEINPNETITYGKWLQMISKAIEPNYERYMERNMDQEKNISKENEFYTALLFADGREWLDEELSQVPVEKALTREQLAKSVVNILQYDQFATFLKQKSNFSDIADNIDKGAIQVVDILGIMKGNHGKFYPNESVTKAEAAVVMMRMVKLQDKLDQEFRDERY</sequence>
<dbReference type="eggNOG" id="ENOG502ZA5A">
    <property type="taxonomic scope" value="Bacteria"/>
</dbReference>
<feature type="chain" id="PRO_5002022898" description="SLH domain-containing protein" evidence="2">
    <location>
        <begin position="32"/>
        <end position="768"/>
    </location>
</feature>
<dbReference type="OrthoDB" id="2953630at2"/>
<evidence type="ECO:0000259" key="3">
    <source>
        <dbReference type="PROSITE" id="PS51272"/>
    </source>
</evidence>
<protein>
    <recommendedName>
        <fullName evidence="3">SLH domain-containing protein</fullName>
    </recommendedName>
</protein>
<organism evidence="4 5">
    <name type="scientific">Pontibacillus marinus BH030004 = DSM 16465</name>
    <dbReference type="NCBI Taxonomy" id="1385511"/>
    <lineage>
        <taxon>Bacteria</taxon>
        <taxon>Bacillati</taxon>
        <taxon>Bacillota</taxon>
        <taxon>Bacilli</taxon>
        <taxon>Bacillales</taxon>
        <taxon>Bacillaceae</taxon>
        <taxon>Pontibacillus</taxon>
    </lineage>
</organism>
<dbReference type="Pfam" id="PF00395">
    <property type="entry name" value="SLH"/>
    <property type="match status" value="2"/>
</dbReference>
<comment type="caution">
    <text evidence="4">The sequence shown here is derived from an EMBL/GenBank/DDBJ whole genome shotgun (WGS) entry which is preliminary data.</text>
</comment>
<keyword evidence="1 2" id="KW-0732">Signal</keyword>
<evidence type="ECO:0000313" key="4">
    <source>
        <dbReference type="EMBL" id="KGX91524.1"/>
    </source>
</evidence>
<dbReference type="AlphaFoldDB" id="A0A0A5GHR9"/>
<dbReference type="STRING" id="1385511.GCA_000425225_01398"/>
<dbReference type="InterPro" id="IPR032599">
    <property type="entry name" value="YcdB/YcdC_rep_domain"/>
</dbReference>
<evidence type="ECO:0000313" key="5">
    <source>
        <dbReference type="Proteomes" id="UP000030403"/>
    </source>
</evidence>
<dbReference type="Proteomes" id="UP000030403">
    <property type="component" value="Unassembled WGS sequence"/>
</dbReference>
<dbReference type="Pfam" id="PF16244">
    <property type="entry name" value="DUF4901"/>
    <property type="match status" value="2"/>
</dbReference>
<evidence type="ECO:0000256" key="2">
    <source>
        <dbReference type="SAM" id="SignalP"/>
    </source>
</evidence>
<gene>
    <name evidence="4" type="ORF">N783_07785</name>
</gene>
<name>A0A0A5GHR9_9BACI</name>
<feature type="domain" description="SLH" evidence="3">
    <location>
        <begin position="575"/>
        <end position="638"/>
    </location>
</feature>
<feature type="signal peptide" evidence="2">
    <location>
        <begin position="1"/>
        <end position="31"/>
    </location>
</feature>
<evidence type="ECO:0000256" key="1">
    <source>
        <dbReference type="ARBA" id="ARBA00022729"/>
    </source>
</evidence>
<dbReference type="EMBL" id="AVPF01000002">
    <property type="protein sequence ID" value="KGX91524.1"/>
    <property type="molecule type" value="Genomic_DNA"/>
</dbReference>
<dbReference type="RefSeq" id="WP_027445742.1">
    <property type="nucleotide sequence ID" value="NZ_AULJ01000013.1"/>
</dbReference>
<reference evidence="4 5" key="1">
    <citation type="submission" date="2013-08" db="EMBL/GenBank/DDBJ databases">
        <authorList>
            <person name="Huang J."/>
            <person name="Wang G."/>
        </authorList>
    </citation>
    <scope>NUCLEOTIDE SEQUENCE [LARGE SCALE GENOMIC DNA]</scope>
    <source>
        <strain evidence="4 5">BH030004</strain>
    </source>
</reference>
<proteinExistence type="predicted"/>